<dbReference type="AlphaFoldDB" id="B9R894"/>
<feature type="coiled-coil region" evidence="1">
    <location>
        <begin position="34"/>
        <end position="61"/>
    </location>
</feature>
<accession>B9R894</accession>
<evidence type="ECO:0000313" key="3">
    <source>
        <dbReference type="Proteomes" id="UP000008311"/>
    </source>
</evidence>
<organism evidence="2 3">
    <name type="scientific">Ricinus communis</name>
    <name type="common">Castor bean</name>
    <dbReference type="NCBI Taxonomy" id="3988"/>
    <lineage>
        <taxon>Eukaryota</taxon>
        <taxon>Viridiplantae</taxon>
        <taxon>Streptophyta</taxon>
        <taxon>Embryophyta</taxon>
        <taxon>Tracheophyta</taxon>
        <taxon>Spermatophyta</taxon>
        <taxon>Magnoliopsida</taxon>
        <taxon>eudicotyledons</taxon>
        <taxon>Gunneridae</taxon>
        <taxon>Pentapetalae</taxon>
        <taxon>rosids</taxon>
        <taxon>fabids</taxon>
        <taxon>Malpighiales</taxon>
        <taxon>Euphorbiaceae</taxon>
        <taxon>Acalyphoideae</taxon>
        <taxon>Acalypheae</taxon>
        <taxon>Ricinus</taxon>
    </lineage>
</organism>
<reference evidence="3" key="1">
    <citation type="journal article" date="2010" name="Nat. Biotechnol.">
        <title>Draft genome sequence of the oilseed species Ricinus communis.</title>
        <authorList>
            <person name="Chan A.P."/>
            <person name="Crabtree J."/>
            <person name="Zhao Q."/>
            <person name="Lorenzi H."/>
            <person name="Orvis J."/>
            <person name="Puiu D."/>
            <person name="Melake-Berhan A."/>
            <person name="Jones K.M."/>
            <person name="Redman J."/>
            <person name="Chen G."/>
            <person name="Cahoon E.B."/>
            <person name="Gedil M."/>
            <person name="Stanke M."/>
            <person name="Haas B.J."/>
            <person name="Wortman J.R."/>
            <person name="Fraser-Liggett C.M."/>
            <person name="Ravel J."/>
            <person name="Rabinowicz P.D."/>
        </authorList>
    </citation>
    <scope>NUCLEOTIDE SEQUENCE [LARGE SCALE GENOMIC DNA]</scope>
    <source>
        <strain evidence="3">cv. Hale</strain>
    </source>
</reference>
<evidence type="ECO:0000313" key="2">
    <source>
        <dbReference type="EMBL" id="EEF52724.1"/>
    </source>
</evidence>
<proteinExistence type="predicted"/>
<name>B9R894_RICCO</name>
<gene>
    <name evidence="2" type="ORF">RCOM_1598010</name>
</gene>
<keyword evidence="3" id="KW-1185">Reference proteome</keyword>
<sequence>MDKRSDSSTSLPDHSSFCDKELEVASILVELAQLVKQEISMSAINQEKKDLEKRVDTLSTSSNEVERCHEELVEHNLKVKRKRTKPVEAPGRRKY</sequence>
<dbReference type="InParanoid" id="B9R894"/>
<dbReference type="EMBL" id="EQ973772">
    <property type="protein sequence ID" value="EEF52724.1"/>
    <property type="molecule type" value="Genomic_DNA"/>
</dbReference>
<keyword evidence="1" id="KW-0175">Coiled coil</keyword>
<protein>
    <submittedName>
        <fullName evidence="2">Uncharacterized protein</fullName>
    </submittedName>
</protein>
<dbReference type="Proteomes" id="UP000008311">
    <property type="component" value="Unassembled WGS sequence"/>
</dbReference>
<evidence type="ECO:0000256" key="1">
    <source>
        <dbReference type="SAM" id="Coils"/>
    </source>
</evidence>